<sequence>MASVGSDGAPQAEAGPQLASTSSRDLDMATKLQDTKSLTIQVLREITDDFSEERKIGQGTYGKVYLAKLENGKDIAVKLLHNNMPGIDDEIFQREFENLMMLDHHNIVRLVGYCYETQHQAMQYKGRTIFAERIYRALCFEYMQNGSLQNHLSGECNGLDWHVRYNIIKGTCEGLKHLHKGFDEPIYHLDLKPDNILLDKNMVPKLADFGLSKIFGDQQTMTTQTPLGTIGYLPMEFLQGNIVSSKFDIFSLGVVMIKIIGGNKAYSDCFEMPQAKFIDLVHENWRNRMKKTCHASRPLEAYCEQVNICMEIALACMEIDRHKRPDITDIIQQLTNTEAVIDKALFWSANSHSRMKGDLVKLRTITGTEGIPDADTSSDFPVLVQVTAPPWLRVEEMPRPSIDIVVVFDIAFCWPDDYRAAMRTVINKLSSNDRLSVVSLKSRPRRLMELTFMTNQGKADALGLLRVREDNFVRHYRSTNVAACLREGAQVLQGREAEEGGSGVGCILFLSDRMSMIPPYKISPEFPVHAFCLGDHSHNAESMKYIADQTSGTYSYFRDVQDVKDGMELFMASIMRVAATSIRITIRAHEGIAISSIESGSYGNNVSSGKISGEIDIRDIYAGEHKNFIVYLTVAEGKKKLVTVGGKYRSLNATSKQLPETDLFVLRPRLGCSPAKLAMHDDVAAELARIRLVKGLSALVERGKRLNIMHMENLWDSVRLPKDGHSPPKETLSRLRRYVNEMKKLACCYDAYSPKQVPYLMSWLSCHQWQRATTKGECYDSGAFTLARAAWRCR</sequence>
<evidence type="ECO:0000313" key="2">
    <source>
        <dbReference type="Proteomes" id="UP001732700"/>
    </source>
</evidence>
<accession>A0ACD5TBE7</accession>
<proteinExistence type="predicted"/>
<keyword evidence="2" id="KW-1185">Reference proteome</keyword>
<protein>
    <submittedName>
        <fullName evidence="1">Uncharacterized protein</fullName>
    </submittedName>
</protein>
<reference evidence="1" key="1">
    <citation type="submission" date="2021-05" db="EMBL/GenBank/DDBJ databases">
        <authorList>
            <person name="Scholz U."/>
            <person name="Mascher M."/>
            <person name="Fiebig A."/>
        </authorList>
    </citation>
    <scope>NUCLEOTIDE SEQUENCE [LARGE SCALE GENOMIC DNA]</scope>
</reference>
<evidence type="ECO:0000313" key="1">
    <source>
        <dbReference type="EnsemblPlants" id="AVESA.00010b.r2.1AG0024230.1.CDS"/>
    </source>
</evidence>
<reference evidence="1" key="2">
    <citation type="submission" date="2025-09" db="UniProtKB">
        <authorList>
            <consortium name="EnsemblPlants"/>
        </authorList>
    </citation>
    <scope>IDENTIFICATION</scope>
</reference>
<organism evidence="1 2">
    <name type="scientific">Avena sativa</name>
    <name type="common">Oat</name>
    <dbReference type="NCBI Taxonomy" id="4498"/>
    <lineage>
        <taxon>Eukaryota</taxon>
        <taxon>Viridiplantae</taxon>
        <taxon>Streptophyta</taxon>
        <taxon>Embryophyta</taxon>
        <taxon>Tracheophyta</taxon>
        <taxon>Spermatophyta</taxon>
        <taxon>Magnoliopsida</taxon>
        <taxon>Liliopsida</taxon>
        <taxon>Poales</taxon>
        <taxon>Poaceae</taxon>
        <taxon>BOP clade</taxon>
        <taxon>Pooideae</taxon>
        <taxon>Poodae</taxon>
        <taxon>Poeae</taxon>
        <taxon>Poeae Chloroplast Group 1 (Aveneae type)</taxon>
        <taxon>Aveninae</taxon>
        <taxon>Avena</taxon>
    </lineage>
</organism>
<name>A0ACD5TBE7_AVESA</name>
<dbReference type="EnsemblPlants" id="AVESA.00010b.r2.1AG0024230.1">
    <property type="protein sequence ID" value="AVESA.00010b.r2.1AG0024230.1.CDS"/>
    <property type="gene ID" value="AVESA.00010b.r2.1AG0024230"/>
</dbReference>
<dbReference type="Proteomes" id="UP001732700">
    <property type="component" value="Chromosome 1A"/>
</dbReference>